<dbReference type="GO" id="GO:0005739">
    <property type="term" value="C:mitochondrion"/>
    <property type="evidence" value="ECO:0007669"/>
    <property type="project" value="TreeGrafter"/>
</dbReference>
<feature type="domain" description="Cytidyltransferase-like" evidence="1">
    <location>
        <begin position="10"/>
        <end position="47"/>
    </location>
</feature>
<name>A0A672JWI2_SINGR</name>
<reference evidence="2" key="1">
    <citation type="submission" date="2025-08" db="UniProtKB">
        <authorList>
            <consortium name="Ensembl"/>
        </authorList>
    </citation>
    <scope>IDENTIFICATION</scope>
</reference>
<dbReference type="GO" id="GO:0000309">
    <property type="term" value="F:nicotinamide-nucleotide adenylyltransferase activity"/>
    <property type="evidence" value="ECO:0007669"/>
    <property type="project" value="TreeGrafter"/>
</dbReference>
<organism evidence="2 3">
    <name type="scientific">Sinocyclocheilus grahami</name>
    <name type="common">Dianchi golden-line fish</name>
    <name type="synonym">Barbus grahami</name>
    <dbReference type="NCBI Taxonomy" id="75366"/>
    <lineage>
        <taxon>Eukaryota</taxon>
        <taxon>Metazoa</taxon>
        <taxon>Chordata</taxon>
        <taxon>Craniata</taxon>
        <taxon>Vertebrata</taxon>
        <taxon>Euteleostomi</taxon>
        <taxon>Actinopterygii</taxon>
        <taxon>Neopterygii</taxon>
        <taxon>Teleostei</taxon>
        <taxon>Ostariophysi</taxon>
        <taxon>Cypriniformes</taxon>
        <taxon>Cyprinidae</taxon>
        <taxon>Cyprininae</taxon>
        <taxon>Sinocyclocheilus</taxon>
    </lineage>
</organism>
<sequence>MAGRIPLVLLACGSFNPITHQHMRLFELARDHMHQTGWLYSKIACRNSISSSQNSLRLILPQECLETCLWFVAIFMKD</sequence>
<dbReference type="Gene3D" id="3.40.50.620">
    <property type="entry name" value="HUPs"/>
    <property type="match status" value="1"/>
</dbReference>
<dbReference type="InterPro" id="IPR004821">
    <property type="entry name" value="Cyt_trans-like"/>
</dbReference>
<reference evidence="2" key="2">
    <citation type="submission" date="2025-09" db="UniProtKB">
        <authorList>
            <consortium name="Ensembl"/>
        </authorList>
    </citation>
    <scope>IDENTIFICATION</scope>
</reference>
<dbReference type="Pfam" id="PF01467">
    <property type="entry name" value="CTP_transf_like"/>
    <property type="match status" value="1"/>
</dbReference>
<proteinExistence type="predicted"/>
<evidence type="ECO:0000259" key="1">
    <source>
        <dbReference type="Pfam" id="PF01467"/>
    </source>
</evidence>
<dbReference type="GO" id="GO:0009435">
    <property type="term" value="P:NAD+ biosynthetic process"/>
    <property type="evidence" value="ECO:0007669"/>
    <property type="project" value="TreeGrafter"/>
</dbReference>
<protein>
    <recommendedName>
        <fullName evidence="1">Cytidyltransferase-like domain-containing protein</fullName>
    </recommendedName>
</protein>
<dbReference type="GO" id="GO:0004515">
    <property type="term" value="F:nicotinate-nucleotide adenylyltransferase activity"/>
    <property type="evidence" value="ECO:0007669"/>
    <property type="project" value="TreeGrafter"/>
</dbReference>
<dbReference type="InterPro" id="IPR051182">
    <property type="entry name" value="Euk_NMN_adenylyltrnsfrase"/>
</dbReference>
<dbReference type="Proteomes" id="UP000472262">
    <property type="component" value="Unassembled WGS sequence"/>
</dbReference>
<dbReference type="PANTHER" id="PTHR12039">
    <property type="entry name" value="NICOTINAMIDE MONONUCLEOTIDE ADENYLYLTRANSFERASE"/>
    <property type="match status" value="1"/>
</dbReference>
<dbReference type="AlphaFoldDB" id="A0A672JWI2"/>
<dbReference type="InParanoid" id="A0A672JWI2"/>
<accession>A0A672JWI2</accession>
<dbReference type="SUPFAM" id="SSF52374">
    <property type="entry name" value="Nucleotidylyl transferase"/>
    <property type="match status" value="1"/>
</dbReference>
<evidence type="ECO:0000313" key="3">
    <source>
        <dbReference type="Proteomes" id="UP000472262"/>
    </source>
</evidence>
<dbReference type="InterPro" id="IPR014729">
    <property type="entry name" value="Rossmann-like_a/b/a_fold"/>
</dbReference>
<dbReference type="Ensembl" id="ENSSGRT00000000888.1">
    <property type="protein sequence ID" value="ENSSGRP00000000806.1"/>
    <property type="gene ID" value="ENSSGRG00000000522.1"/>
</dbReference>
<keyword evidence="3" id="KW-1185">Reference proteome</keyword>
<evidence type="ECO:0000313" key="2">
    <source>
        <dbReference type="Ensembl" id="ENSSGRP00000000806.1"/>
    </source>
</evidence>
<dbReference type="PANTHER" id="PTHR12039:SF7">
    <property type="entry name" value="NICOTINAMIDE_NICOTINIC ACID MONONUCLEOTIDE ADENYLYLTRANSFERASE 3"/>
    <property type="match status" value="1"/>
</dbReference>